<reference evidence="2" key="1">
    <citation type="submission" date="2021-03" db="EMBL/GenBank/DDBJ databases">
        <title>Plesiomonas shigelloides zfcc0051, isolated from zebrafish feces.</title>
        <authorList>
            <person name="Vanderhoek Z."/>
            <person name="Gaulke C."/>
        </authorList>
    </citation>
    <scope>NUCLEOTIDE SEQUENCE</scope>
    <source>
        <strain evidence="2">Zfcc0051</strain>
    </source>
</reference>
<dbReference type="RefSeq" id="WP_207542972.1">
    <property type="nucleotide sequence ID" value="NZ_JAFNAA010000327.1"/>
</dbReference>
<comment type="caution">
    <text evidence="2">The sequence shown here is derived from an EMBL/GenBank/DDBJ whole genome shotgun (WGS) entry which is preliminary data.</text>
</comment>
<dbReference type="EMBL" id="JAFNAA010000327">
    <property type="protein sequence ID" value="MBO1110116.1"/>
    <property type="molecule type" value="Genomic_DNA"/>
</dbReference>
<dbReference type="Gene3D" id="2.40.30.170">
    <property type="match status" value="1"/>
</dbReference>
<feature type="domain" description="Multidrug resistance protein MdtA-like beta-barrel" evidence="1">
    <location>
        <begin position="69"/>
        <end position="149"/>
    </location>
</feature>
<dbReference type="Proteomes" id="UP000664658">
    <property type="component" value="Unassembled WGS sequence"/>
</dbReference>
<gene>
    <name evidence="2" type="ORF">J2R62_18555</name>
</gene>
<dbReference type="GO" id="GO:0005886">
    <property type="term" value="C:plasma membrane"/>
    <property type="evidence" value="ECO:0007669"/>
    <property type="project" value="TreeGrafter"/>
</dbReference>
<name>A0A8I1WA47_PLESH</name>
<feature type="non-terminal residue" evidence="2">
    <location>
        <position position="149"/>
    </location>
</feature>
<organism evidence="2 3">
    <name type="scientific">Plesiomonas shigelloides</name>
    <name type="common">Aeromonas shigelloides</name>
    <dbReference type="NCBI Taxonomy" id="703"/>
    <lineage>
        <taxon>Bacteria</taxon>
        <taxon>Pseudomonadati</taxon>
        <taxon>Pseudomonadota</taxon>
        <taxon>Gammaproteobacteria</taxon>
        <taxon>Enterobacterales</taxon>
        <taxon>Enterobacteriaceae</taxon>
        <taxon>Plesiomonas</taxon>
    </lineage>
</organism>
<feature type="non-terminal residue" evidence="2">
    <location>
        <position position="1"/>
    </location>
</feature>
<dbReference type="Pfam" id="PF25944">
    <property type="entry name" value="Beta-barrel_RND"/>
    <property type="match status" value="1"/>
</dbReference>
<evidence type="ECO:0000313" key="3">
    <source>
        <dbReference type="Proteomes" id="UP000664658"/>
    </source>
</evidence>
<evidence type="ECO:0000313" key="2">
    <source>
        <dbReference type="EMBL" id="MBO1110116.1"/>
    </source>
</evidence>
<proteinExistence type="predicted"/>
<dbReference type="InterPro" id="IPR058626">
    <property type="entry name" value="MdtA-like_b-barrel"/>
</dbReference>
<accession>A0A8I1WA47</accession>
<evidence type="ECO:0000259" key="1">
    <source>
        <dbReference type="Pfam" id="PF25944"/>
    </source>
</evidence>
<sequence>KDREKAIGQEKSAKAQVEMAKAQVGQAQLNVGYATIKSPLAGISGEALIDEGTYVTASDKLTYVAAVSPMWVNFSISEAQSLKRDEMMRQGLLRYPGDSKFDVQLTPSDTSVYPETGRITFADAEYDSKTGTFLVRASFENADGKLRPG</sequence>
<dbReference type="AlphaFoldDB" id="A0A8I1WA47"/>
<dbReference type="Gene3D" id="1.10.287.470">
    <property type="entry name" value="Helix hairpin bin"/>
    <property type="match status" value="1"/>
</dbReference>
<dbReference type="Gene3D" id="2.40.50.100">
    <property type="match status" value="1"/>
</dbReference>
<dbReference type="GO" id="GO:0046677">
    <property type="term" value="P:response to antibiotic"/>
    <property type="evidence" value="ECO:0007669"/>
    <property type="project" value="TreeGrafter"/>
</dbReference>
<dbReference type="PANTHER" id="PTHR30158">
    <property type="entry name" value="ACRA/E-RELATED COMPONENT OF DRUG EFFLUX TRANSPORTER"/>
    <property type="match status" value="1"/>
</dbReference>
<dbReference type="SUPFAM" id="SSF111369">
    <property type="entry name" value="HlyD-like secretion proteins"/>
    <property type="match status" value="1"/>
</dbReference>
<protein>
    <submittedName>
        <fullName evidence="2">Efflux RND transporter periplasmic adaptor subunit</fullName>
    </submittedName>
</protein>